<dbReference type="RefSeq" id="XP_028142000.1">
    <property type="nucleotide sequence ID" value="XM_028286199.1"/>
</dbReference>
<evidence type="ECO:0000256" key="1">
    <source>
        <dbReference type="ARBA" id="ARBA00022614"/>
    </source>
</evidence>
<keyword evidence="1" id="KW-0433">Leucine-rich repeat</keyword>
<dbReference type="GO" id="GO:0005737">
    <property type="term" value="C:cytoplasm"/>
    <property type="evidence" value="ECO:0007669"/>
    <property type="project" value="TreeGrafter"/>
</dbReference>
<dbReference type="EnsemblMetazoa" id="XM_050649369.1">
    <property type="protein sequence ID" value="XP_050505326.1"/>
    <property type="gene ID" value="LOC126883707"/>
</dbReference>
<gene>
    <name evidence="5" type="primary">LOC114335914</name>
</gene>
<proteinExistence type="predicted"/>
<dbReference type="SUPFAM" id="SSF52058">
    <property type="entry name" value="L domain-like"/>
    <property type="match status" value="1"/>
</dbReference>
<dbReference type="OrthoDB" id="2021138at2759"/>
<dbReference type="Gene3D" id="3.80.10.10">
    <property type="entry name" value="Ribonuclease Inhibitor"/>
    <property type="match status" value="2"/>
</dbReference>
<dbReference type="InterPro" id="IPR032675">
    <property type="entry name" value="LRR_dom_sf"/>
</dbReference>
<dbReference type="PANTHER" id="PTHR48051">
    <property type="match status" value="1"/>
</dbReference>
<keyword evidence="4" id="KW-1185">Reference proteome</keyword>
<name>A0A6P7GCI0_DIAVI</name>
<dbReference type="InterPro" id="IPR003591">
    <property type="entry name" value="Leu-rich_rpt_typical-subtyp"/>
</dbReference>
<dbReference type="AlphaFoldDB" id="A0A6P7GCI0"/>
<dbReference type="InterPro" id="IPR001611">
    <property type="entry name" value="Leu-rich_rpt"/>
</dbReference>
<evidence type="ECO:0000313" key="3">
    <source>
        <dbReference type="EnsemblMetazoa" id="XP_050505326.1"/>
    </source>
</evidence>
<dbReference type="SMART" id="SM00364">
    <property type="entry name" value="LRR_BAC"/>
    <property type="match status" value="4"/>
</dbReference>
<accession>A0A6P7GCI0</accession>
<dbReference type="InParanoid" id="A0A6P7GCI0"/>
<organism evidence="5">
    <name type="scientific">Diabrotica virgifera virgifera</name>
    <name type="common">western corn rootworm</name>
    <dbReference type="NCBI Taxonomy" id="50390"/>
    <lineage>
        <taxon>Eukaryota</taxon>
        <taxon>Metazoa</taxon>
        <taxon>Ecdysozoa</taxon>
        <taxon>Arthropoda</taxon>
        <taxon>Hexapoda</taxon>
        <taxon>Insecta</taxon>
        <taxon>Pterygota</taxon>
        <taxon>Neoptera</taxon>
        <taxon>Endopterygota</taxon>
        <taxon>Coleoptera</taxon>
        <taxon>Polyphaga</taxon>
        <taxon>Cucujiformia</taxon>
        <taxon>Chrysomeloidea</taxon>
        <taxon>Chrysomelidae</taxon>
        <taxon>Galerucinae</taxon>
        <taxon>Diabroticina</taxon>
        <taxon>Diabroticites</taxon>
        <taxon>Diabrotica</taxon>
    </lineage>
</organism>
<dbReference type="Proteomes" id="UP001652700">
    <property type="component" value="Unplaced"/>
</dbReference>
<reference evidence="3" key="2">
    <citation type="submission" date="2025-05" db="UniProtKB">
        <authorList>
            <consortium name="EnsemblMetazoa"/>
        </authorList>
    </citation>
    <scope>IDENTIFICATION</scope>
</reference>
<sequence length="478" mass="55108">MDCESSSKKILVLRKQNEVIDIIPCGNGDHIVEKEYVALEKFFHIVENNICDTNLALDKISTLDLSRCNLENLPDTCKDLNIKKLVLAHNNLSKVPVCIYSGMTYIEHLDIGHNKIEQFYIAPACLNVLKVLKINNNSFKSLPQFITNFQCTELEEINFSCNNSTSYKFAKLSCTVDKMKLKKVKFKNSCLLDADYEFLRCFNFIEYLDLSNKYRTFLNTFYETDNLFLNLKWKHLKVLKMNNLSIDMFPDGICWVETLEELYINNNSISWLPDGIRFLVNLKVLDVSSNLIVAIPQQVEKLVSLEVLLASRNSIDTILSNMPALKVLDLYDNSLDSINIDCDKLEELDLELNYFSTNEVANYEDKKNRLRTSLKQLELRADGIKILEKCPSNRSSYCSRSSSTSINDNYCNDIIPTVTLCDETEDWDLPVPSKPKNPDIDSADEEWTGVENYHHRSSCKVDPKVYVHDEDWMFEDAE</sequence>
<evidence type="ECO:0000313" key="4">
    <source>
        <dbReference type="Proteomes" id="UP001652700"/>
    </source>
</evidence>
<reference evidence="5" key="1">
    <citation type="submission" date="2025-04" db="UniProtKB">
        <authorList>
            <consortium name="RefSeq"/>
        </authorList>
    </citation>
    <scope>IDENTIFICATION</scope>
    <source>
        <tissue evidence="5">Whole insect</tissue>
    </source>
</reference>
<dbReference type="Pfam" id="PF13855">
    <property type="entry name" value="LRR_8"/>
    <property type="match status" value="2"/>
</dbReference>
<dbReference type="PANTHER" id="PTHR48051:SF1">
    <property type="entry name" value="RAS SUPPRESSOR PROTEIN 1"/>
    <property type="match status" value="1"/>
</dbReference>
<dbReference type="SMART" id="SM00369">
    <property type="entry name" value="LRR_TYP"/>
    <property type="match status" value="6"/>
</dbReference>
<evidence type="ECO:0000313" key="5">
    <source>
        <dbReference type="RefSeq" id="XP_028142000.1"/>
    </source>
</evidence>
<dbReference type="InterPro" id="IPR050216">
    <property type="entry name" value="LRR_domain-containing"/>
</dbReference>
<protein>
    <submittedName>
        <fullName evidence="5">Malignant fibrous histiocytoma-amplified sequence 1 homolog</fullName>
    </submittedName>
</protein>
<keyword evidence="2" id="KW-0677">Repeat</keyword>
<evidence type="ECO:0000256" key="2">
    <source>
        <dbReference type="ARBA" id="ARBA00022737"/>
    </source>
</evidence>